<dbReference type="EMBL" id="CAJPEX010000643">
    <property type="protein sequence ID" value="CAG0916667.1"/>
    <property type="molecule type" value="Genomic_DNA"/>
</dbReference>
<protein>
    <recommendedName>
        <fullName evidence="3">Cytoplasmic tRNA 2-thiolation protein 2</fullName>
    </recommendedName>
</protein>
<keyword evidence="5" id="KW-1185">Reference proteome</keyword>
<comment type="pathway">
    <text evidence="3">tRNA modification; 5-methoxycarbonylmethyl-2-thiouridine-tRNA biosynthesis.</text>
</comment>
<accession>A0A7R9GBL9</accession>
<dbReference type="HAMAP" id="MF_03054">
    <property type="entry name" value="CTU2"/>
    <property type="match status" value="1"/>
</dbReference>
<dbReference type="InterPro" id="IPR019407">
    <property type="entry name" value="CTU2"/>
</dbReference>
<evidence type="ECO:0000313" key="4">
    <source>
        <dbReference type="EMBL" id="CAD7276515.1"/>
    </source>
</evidence>
<dbReference type="Pfam" id="PF10288">
    <property type="entry name" value="CTU2"/>
    <property type="match status" value="1"/>
</dbReference>
<reference evidence="4" key="1">
    <citation type="submission" date="2020-11" db="EMBL/GenBank/DDBJ databases">
        <authorList>
            <person name="Tran Van P."/>
        </authorList>
    </citation>
    <scope>NUCLEOTIDE SEQUENCE</scope>
</reference>
<dbReference type="GO" id="GO:0016783">
    <property type="term" value="F:sulfurtransferase activity"/>
    <property type="evidence" value="ECO:0007669"/>
    <property type="project" value="TreeGrafter"/>
</dbReference>
<evidence type="ECO:0000313" key="5">
    <source>
        <dbReference type="Proteomes" id="UP000678499"/>
    </source>
</evidence>
<keyword evidence="2 3" id="KW-0819">tRNA processing</keyword>
<dbReference type="InterPro" id="IPR014729">
    <property type="entry name" value="Rossmann-like_a/b/a_fold"/>
</dbReference>
<dbReference type="EMBL" id="OA882680">
    <property type="protein sequence ID" value="CAD7276515.1"/>
    <property type="molecule type" value="Genomic_DNA"/>
</dbReference>
<dbReference type="AlphaFoldDB" id="A0A7R9GBL9"/>
<dbReference type="PANTHER" id="PTHR20882">
    <property type="entry name" value="CYTOPLASMIC TRNA 2-THIOLATION PROTEIN 2"/>
    <property type="match status" value="1"/>
</dbReference>
<sequence length="439" mass="48510">MCSNSSEISDYCEENDSSLLVPKTDGVRIFCKKCTESKNPAVVVLRRMDAYCRDCFLANVKHKFRASIGKEKLLRNGEKILLSFSGGVNSSALLALVKEGLAQAAHKQLKLHFCLGIVDEVELGYQTSEEFAQVLSFAKASDFDVKIAKVSDFFKGESEFLQILSDIKDGTNRKDFLEKTRITVIANLAKWEGIKYVFLGETLDRLAARVLSDVSIGAGSSIQNRTAFADERIPGVVFLRPLRDVSLKEAALYCSFTGTSFVTLKDPWTRAGPESCIQKLTEKFVMDLAKDFPTTSNTLMKTGGKLMPAAGDRDRHCCYCGAVLDIVVGDQWKRSSAVNALAFSNLVSNCGPWKEKEILPQLETCDSGCTSGSSCCKLEKDAKSVFFSTLCYSCSHIFSPFRGTTELPKSLERMAEVNRSSAIRQKMKDEISEFLLDDG</sequence>
<proteinExistence type="inferred from homology"/>
<dbReference type="SUPFAM" id="SSF52402">
    <property type="entry name" value="Adenine nucleotide alpha hydrolases-like"/>
    <property type="match status" value="1"/>
</dbReference>
<dbReference type="PANTHER" id="PTHR20882:SF14">
    <property type="entry name" value="CYTOPLASMIC TRNA 2-THIOLATION PROTEIN 2"/>
    <property type="match status" value="1"/>
</dbReference>
<dbReference type="GO" id="GO:0032447">
    <property type="term" value="P:protein urmylation"/>
    <property type="evidence" value="ECO:0007669"/>
    <property type="project" value="UniProtKB-UniRule"/>
</dbReference>
<comment type="subcellular location">
    <subcellularLocation>
        <location evidence="3">Cytoplasm</location>
    </subcellularLocation>
</comment>
<dbReference type="GO" id="GO:0002143">
    <property type="term" value="P:tRNA wobble position uridine thiolation"/>
    <property type="evidence" value="ECO:0007669"/>
    <property type="project" value="TreeGrafter"/>
</dbReference>
<dbReference type="Proteomes" id="UP000678499">
    <property type="component" value="Unassembled WGS sequence"/>
</dbReference>
<evidence type="ECO:0000256" key="2">
    <source>
        <dbReference type="ARBA" id="ARBA00022694"/>
    </source>
</evidence>
<keyword evidence="1 3" id="KW-0963">Cytoplasm</keyword>
<gene>
    <name evidence="4" type="ORF">NMOB1V02_LOCUS4274</name>
</gene>
<dbReference type="GO" id="GO:0000049">
    <property type="term" value="F:tRNA binding"/>
    <property type="evidence" value="ECO:0007669"/>
    <property type="project" value="InterPro"/>
</dbReference>
<evidence type="ECO:0000256" key="3">
    <source>
        <dbReference type="HAMAP-Rule" id="MF_03054"/>
    </source>
</evidence>
<dbReference type="Gene3D" id="3.40.50.620">
    <property type="entry name" value="HUPs"/>
    <property type="match status" value="1"/>
</dbReference>
<name>A0A7R9GBL9_9CRUS</name>
<dbReference type="GO" id="GO:0016779">
    <property type="term" value="F:nucleotidyltransferase activity"/>
    <property type="evidence" value="ECO:0007669"/>
    <property type="project" value="UniProtKB-UniRule"/>
</dbReference>
<dbReference type="GO" id="GO:0005829">
    <property type="term" value="C:cytosol"/>
    <property type="evidence" value="ECO:0007669"/>
    <property type="project" value="TreeGrafter"/>
</dbReference>
<dbReference type="OrthoDB" id="25129at2759"/>
<comment type="function">
    <text evidence="3">Plays a central role in 2-thiolation of mcm(5)S(2)U at tRNA wobble positions of tRNA(Lys), tRNA(Glu) and tRNA(Gln). May act by forming a heterodimer with NCS6/CTU1 that ligates sulfur from thiocarboxylated URM1 onto the uridine of tRNAs at wobble position.</text>
</comment>
<dbReference type="UniPathway" id="UPA00988"/>
<organism evidence="4">
    <name type="scientific">Notodromas monacha</name>
    <dbReference type="NCBI Taxonomy" id="399045"/>
    <lineage>
        <taxon>Eukaryota</taxon>
        <taxon>Metazoa</taxon>
        <taxon>Ecdysozoa</taxon>
        <taxon>Arthropoda</taxon>
        <taxon>Crustacea</taxon>
        <taxon>Oligostraca</taxon>
        <taxon>Ostracoda</taxon>
        <taxon>Podocopa</taxon>
        <taxon>Podocopida</taxon>
        <taxon>Cypridocopina</taxon>
        <taxon>Cypridoidea</taxon>
        <taxon>Cyprididae</taxon>
        <taxon>Notodromas</taxon>
    </lineage>
</organism>
<comment type="similarity">
    <text evidence="3">Belongs to the CTU2/NCS2 family.</text>
</comment>
<evidence type="ECO:0000256" key="1">
    <source>
        <dbReference type="ARBA" id="ARBA00022490"/>
    </source>
</evidence>